<dbReference type="Gene3D" id="1.10.10.1590">
    <property type="entry name" value="NADH-quinone oxidoreductase subunit E"/>
    <property type="match status" value="1"/>
</dbReference>
<dbReference type="EMBL" id="NVUS01000006">
    <property type="protein sequence ID" value="PCJ01889.1"/>
    <property type="molecule type" value="Genomic_DNA"/>
</dbReference>
<proteinExistence type="inferred from homology"/>
<comment type="catalytic activity">
    <reaction evidence="9">
        <text>a quinone + NADH + 5 H(+)(in) = a quinol + NAD(+) + 4 H(+)(out)</text>
        <dbReference type="Rhea" id="RHEA:57888"/>
        <dbReference type="ChEBI" id="CHEBI:15378"/>
        <dbReference type="ChEBI" id="CHEBI:24646"/>
        <dbReference type="ChEBI" id="CHEBI:57540"/>
        <dbReference type="ChEBI" id="CHEBI:57945"/>
        <dbReference type="ChEBI" id="CHEBI:132124"/>
    </reaction>
</comment>
<dbReference type="GO" id="GO:0022890">
    <property type="term" value="F:inorganic cation transmembrane transporter activity"/>
    <property type="evidence" value="ECO:0007669"/>
    <property type="project" value="UniProtKB-ARBA"/>
</dbReference>
<keyword evidence="4" id="KW-1278">Translocase</keyword>
<gene>
    <name evidence="12" type="ORF">COB13_06870</name>
</gene>
<dbReference type="SUPFAM" id="SSF52833">
    <property type="entry name" value="Thioredoxin-like"/>
    <property type="match status" value="1"/>
</dbReference>
<dbReference type="FunFam" id="1.10.10.1590:FF:000001">
    <property type="entry name" value="NADH-quinone oxidoreductase subunit E"/>
    <property type="match status" value="1"/>
</dbReference>
<dbReference type="CDD" id="cd03064">
    <property type="entry name" value="TRX_Fd_NuoE"/>
    <property type="match status" value="1"/>
</dbReference>
<evidence type="ECO:0000256" key="3">
    <source>
        <dbReference type="ARBA" id="ARBA00022723"/>
    </source>
</evidence>
<dbReference type="FunFam" id="3.40.30.10:FF:000022">
    <property type="entry name" value="NADH dehydrogenase flavoprotein 2, mitochondrial"/>
    <property type="match status" value="1"/>
</dbReference>
<organism evidence="12">
    <name type="scientific">OCS116 cluster bacterium</name>
    <dbReference type="NCBI Taxonomy" id="2030921"/>
    <lineage>
        <taxon>Bacteria</taxon>
        <taxon>Pseudomonadati</taxon>
        <taxon>Pseudomonadota</taxon>
        <taxon>Alphaproteobacteria</taxon>
        <taxon>OCS116 cluster</taxon>
    </lineage>
</organism>
<dbReference type="GO" id="GO:0046872">
    <property type="term" value="F:metal ion binding"/>
    <property type="evidence" value="ECO:0007669"/>
    <property type="project" value="UniProtKB-KW"/>
</dbReference>
<dbReference type="PANTHER" id="PTHR10371:SF3">
    <property type="entry name" value="NADH DEHYDROGENASE [UBIQUINONE] FLAVOPROTEIN 2, MITOCHONDRIAL"/>
    <property type="match status" value="1"/>
</dbReference>
<feature type="coiled-coil region" evidence="10">
    <location>
        <begin position="209"/>
        <end position="239"/>
    </location>
</feature>
<comment type="caution">
    <text evidence="12">The sequence shown here is derived from an EMBL/GenBank/DDBJ whole genome shotgun (WGS) entry which is preliminary data.</text>
</comment>
<dbReference type="AlphaFoldDB" id="A0A2A4Z3Z0"/>
<dbReference type="GO" id="GO:0022804">
    <property type="term" value="F:active transmembrane transporter activity"/>
    <property type="evidence" value="ECO:0007669"/>
    <property type="project" value="UniProtKB-ARBA"/>
</dbReference>
<dbReference type="GO" id="GO:0051537">
    <property type="term" value="F:2 iron, 2 sulfur cluster binding"/>
    <property type="evidence" value="ECO:0007669"/>
    <property type="project" value="UniProtKB-KW"/>
</dbReference>
<dbReference type="InterPro" id="IPR002023">
    <property type="entry name" value="NuoE-like"/>
</dbReference>
<dbReference type="GO" id="GO:0003954">
    <property type="term" value="F:NADH dehydrogenase activity"/>
    <property type="evidence" value="ECO:0007669"/>
    <property type="project" value="TreeGrafter"/>
</dbReference>
<dbReference type="Gene3D" id="1.10.150.20">
    <property type="entry name" value="5' to 3' exonuclease, C-terminal subdomain"/>
    <property type="match status" value="1"/>
</dbReference>
<dbReference type="NCBIfam" id="NF005724">
    <property type="entry name" value="PRK07539.1-4"/>
    <property type="match status" value="1"/>
</dbReference>
<comment type="similarity">
    <text evidence="1">Belongs to the complex I 24 kDa subunit family.</text>
</comment>
<evidence type="ECO:0000256" key="2">
    <source>
        <dbReference type="ARBA" id="ARBA00022714"/>
    </source>
</evidence>
<evidence type="ECO:0000256" key="7">
    <source>
        <dbReference type="ARBA" id="ARBA00023027"/>
    </source>
</evidence>
<reference key="1">
    <citation type="submission" date="2017-08" db="EMBL/GenBank/DDBJ databases">
        <title>A dynamic microbial community with high functional redundancy inhabits the cold, oxic subseafloor aquifer.</title>
        <authorList>
            <person name="Tully B.J."/>
            <person name="Wheat C.G."/>
            <person name="Glazer B.T."/>
            <person name="Huber J.A."/>
        </authorList>
    </citation>
    <scope>NUCLEOTIDE SEQUENCE [LARGE SCALE GENOMIC DNA]</scope>
</reference>
<feature type="compositionally biased region" description="Basic and acidic residues" evidence="11">
    <location>
        <begin position="244"/>
        <end position="257"/>
    </location>
</feature>
<dbReference type="Pfam" id="PF01257">
    <property type="entry name" value="2Fe-2S_thioredx"/>
    <property type="match status" value="1"/>
</dbReference>
<feature type="region of interest" description="Disordered" evidence="11">
    <location>
        <begin position="244"/>
        <end position="300"/>
    </location>
</feature>
<keyword evidence="3" id="KW-0479">Metal-binding</keyword>
<dbReference type="GO" id="GO:0031967">
    <property type="term" value="C:organelle envelope"/>
    <property type="evidence" value="ECO:0007669"/>
    <property type="project" value="UniProtKB-ARBA"/>
</dbReference>
<feature type="compositionally biased region" description="Low complexity" evidence="11">
    <location>
        <begin position="261"/>
        <end position="271"/>
    </location>
</feature>
<evidence type="ECO:0000256" key="10">
    <source>
        <dbReference type="SAM" id="Coils"/>
    </source>
</evidence>
<dbReference type="GO" id="GO:0008324">
    <property type="term" value="F:monoatomic cation transmembrane transporter activity"/>
    <property type="evidence" value="ECO:0007669"/>
    <property type="project" value="UniProtKB-ARBA"/>
</dbReference>
<evidence type="ECO:0000256" key="1">
    <source>
        <dbReference type="ARBA" id="ARBA00010643"/>
    </source>
</evidence>
<dbReference type="Gene3D" id="3.40.30.10">
    <property type="entry name" value="Glutaredoxin"/>
    <property type="match status" value="1"/>
</dbReference>
<dbReference type="PANTHER" id="PTHR10371">
    <property type="entry name" value="NADH DEHYDROGENASE UBIQUINONE FLAVOPROTEIN 2, MITOCHONDRIAL"/>
    <property type="match status" value="1"/>
</dbReference>
<comment type="cofactor">
    <cofactor evidence="8">
        <name>[2Fe-2S] cluster</name>
        <dbReference type="ChEBI" id="CHEBI:190135"/>
    </cofactor>
</comment>
<name>A0A2A4Z3Z0_9PROT</name>
<keyword evidence="10" id="KW-0175">Coiled coil</keyword>
<feature type="compositionally biased region" description="Basic and acidic residues" evidence="11">
    <location>
        <begin position="278"/>
        <end position="300"/>
    </location>
</feature>
<evidence type="ECO:0000256" key="8">
    <source>
        <dbReference type="ARBA" id="ARBA00034078"/>
    </source>
</evidence>
<keyword evidence="7" id="KW-0520">NAD</keyword>
<evidence type="ECO:0000256" key="11">
    <source>
        <dbReference type="SAM" id="MobiDB-lite"/>
    </source>
</evidence>
<dbReference type="InterPro" id="IPR041921">
    <property type="entry name" value="NuoE_N"/>
</dbReference>
<dbReference type="GO" id="GO:1902494">
    <property type="term" value="C:catalytic complex"/>
    <property type="evidence" value="ECO:0007669"/>
    <property type="project" value="UniProtKB-ARBA"/>
</dbReference>
<dbReference type="GO" id="GO:0098796">
    <property type="term" value="C:membrane protein complex"/>
    <property type="evidence" value="ECO:0007669"/>
    <property type="project" value="UniProtKB-ARBA"/>
</dbReference>
<dbReference type="PROSITE" id="PS01099">
    <property type="entry name" value="COMPLEX1_24K"/>
    <property type="match status" value="1"/>
</dbReference>
<reference evidence="12" key="2">
    <citation type="journal article" date="2018" name="ISME J.">
        <title>A dynamic microbial community with high functional redundancy inhabits the cold, oxic subseafloor aquifer.</title>
        <authorList>
            <person name="Tully B.J."/>
            <person name="Wheat C.G."/>
            <person name="Glazer B.T."/>
            <person name="Huber J.A."/>
        </authorList>
    </citation>
    <scope>NUCLEOTIDE SEQUENCE</scope>
    <source>
        <strain evidence="12">NORP83</strain>
    </source>
</reference>
<keyword evidence="5" id="KW-0408">Iron</keyword>
<keyword evidence="6" id="KW-0411">Iron-sulfur</keyword>
<sequence>MSARHLAKEQPESFEFNADFAALAQKRIAMYPEGKQASAIVPLLWFAQKQHDNWIPEAALRHIGDMLDMAYIRVLEVVTFYTMFNLAPVGKHFVQFCGTTPCWLNGSDKIKNACKSVIGDENIITEDGEFSWLEVECLGACVNAPMVQINDDYYEDLDEDSFKQLLADLKAGNPTKIGPQTDRENSAPLGGNTTLIDNTLYDGSMVGDYKSVLKQIEKAEAEAAKAAAVEAKIKAKEEAKAIKTEAKAETKTEEKPKATPKPKAAATPKAKAAPKAKKTAESATDRVETKPEMLTEARGGKADDLKKISGVGPKIESILHELGVYHFDQVASWDADQIAWVDSRLKFKGRIDREDWIAQAKKFVEEGDK</sequence>
<dbReference type="InterPro" id="IPR036249">
    <property type="entry name" value="Thioredoxin-like_sf"/>
</dbReference>
<accession>A0A2A4Z3Z0</accession>
<dbReference type="NCBIfam" id="TIGR01958">
    <property type="entry name" value="nuoE_fam"/>
    <property type="match status" value="1"/>
</dbReference>
<dbReference type="InterPro" id="IPR042128">
    <property type="entry name" value="NuoE_dom"/>
</dbReference>
<keyword evidence="2" id="KW-0001">2Fe-2S</keyword>
<dbReference type="GO" id="GO:0031090">
    <property type="term" value="C:organelle membrane"/>
    <property type="evidence" value="ECO:0007669"/>
    <property type="project" value="UniProtKB-ARBA"/>
</dbReference>
<evidence type="ECO:0000313" key="12">
    <source>
        <dbReference type="EMBL" id="PCJ01889.1"/>
    </source>
</evidence>
<evidence type="ECO:0000256" key="9">
    <source>
        <dbReference type="ARBA" id="ARBA00047712"/>
    </source>
</evidence>
<protein>
    <submittedName>
        <fullName evidence="12">NADH-quinone oxidoreductase subunit NuoE</fullName>
    </submittedName>
</protein>
<evidence type="ECO:0000256" key="4">
    <source>
        <dbReference type="ARBA" id="ARBA00022967"/>
    </source>
</evidence>
<evidence type="ECO:0000256" key="5">
    <source>
        <dbReference type="ARBA" id="ARBA00023004"/>
    </source>
</evidence>
<dbReference type="GO" id="GO:0098662">
    <property type="term" value="P:inorganic cation transmembrane transport"/>
    <property type="evidence" value="ECO:0007669"/>
    <property type="project" value="UniProtKB-ARBA"/>
</dbReference>
<evidence type="ECO:0000256" key="6">
    <source>
        <dbReference type="ARBA" id="ARBA00023014"/>
    </source>
</evidence>